<feature type="domain" description="Flavin reductase like" evidence="4">
    <location>
        <begin position="14"/>
        <end position="156"/>
    </location>
</feature>
<evidence type="ECO:0000256" key="3">
    <source>
        <dbReference type="ARBA" id="ARBA00038054"/>
    </source>
</evidence>
<comment type="similarity">
    <text evidence="3">Belongs to the flavoredoxin family.</text>
</comment>
<organism evidence="5 6">
    <name type="scientific">Sutterella massiliensis</name>
    <dbReference type="NCBI Taxonomy" id="1816689"/>
    <lineage>
        <taxon>Bacteria</taxon>
        <taxon>Pseudomonadati</taxon>
        <taxon>Pseudomonadota</taxon>
        <taxon>Betaproteobacteria</taxon>
        <taxon>Burkholderiales</taxon>
        <taxon>Sutterellaceae</taxon>
        <taxon>Sutterella</taxon>
    </lineage>
</organism>
<evidence type="ECO:0000259" key="4">
    <source>
        <dbReference type="SMART" id="SM00903"/>
    </source>
</evidence>
<comment type="caution">
    <text evidence="5">The sequence shown here is derived from an EMBL/GenBank/DDBJ whole genome shotgun (WGS) entry which is preliminary data.</text>
</comment>
<gene>
    <name evidence="5" type="ORF">H6A60_10465</name>
</gene>
<reference evidence="5 6" key="1">
    <citation type="journal article" date="2021" name="Sci. Rep.">
        <title>The distribution of antibiotic resistance genes in chicken gut microbiota commensals.</title>
        <authorList>
            <person name="Juricova H."/>
            <person name="Matiasovicova J."/>
            <person name="Kubasova T."/>
            <person name="Cejkova D."/>
            <person name="Rychlik I."/>
        </authorList>
    </citation>
    <scope>NUCLEOTIDE SEQUENCE [LARGE SCALE GENOMIC DNA]</scope>
    <source>
        <strain evidence="5 6">An829</strain>
    </source>
</reference>
<dbReference type="Gene3D" id="2.30.110.10">
    <property type="entry name" value="Electron Transport, Fmn-binding Protein, Chain A"/>
    <property type="match status" value="1"/>
</dbReference>
<dbReference type="SMART" id="SM00903">
    <property type="entry name" value="Flavin_Reduct"/>
    <property type="match status" value="1"/>
</dbReference>
<dbReference type="InterPro" id="IPR002563">
    <property type="entry name" value="Flavin_Rdtase-like_dom"/>
</dbReference>
<comment type="cofactor">
    <cofactor evidence="1">
        <name>FMN</name>
        <dbReference type="ChEBI" id="CHEBI:58210"/>
    </cofactor>
</comment>
<dbReference type="PANTHER" id="PTHR43567">
    <property type="entry name" value="FLAVOREDOXIN-RELATED-RELATED"/>
    <property type="match status" value="1"/>
</dbReference>
<evidence type="ECO:0000256" key="1">
    <source>
        <dbReference type="ARBA" id="ARBA00001917"/>
    </source>
</evidence>
<dbReference type="SUPFAM" id="SSF50475">
    <property type="entry name" value="FMN-binding split barrel"/>
    <property type="match status" value="1"/>
</dbReference>
<dbReference type="InterPro" id="IPR012349">
    <property type="entry name" value="Split_barrel_FMN-bd"/>
</dbReference>
<evidence type="ECO:0000313" key="5">
    <source>
        <dbReference type="EMBL" id="MBM6704898.1"/>
    </source>
</evidence>
<evidence type="ECO:0000313" key="6">
    <source>
        <dbReference type="Proteomes" id="UP000715095"/>
    </source>
</evidence>
<name>A0ABS2DUA0_9BURK</name>
<dbReference type="Pfam" id="PF01613">
    <property type="entry name" value="Flavin_Reduct"/>
    <property type="match status" value="1"/>
</dbReference>
<protein>
    <submittedName>
        <fullName evidence="5">Flavin reductase</fullName>
    </submittedName>
</protein>
<evidence type="ECO:0000256" key="2">
    <source>
        <dbReference type="ARBA" id="ARBA00022630"/>
    </source>
</evidence>
<dbReference type="EMBL" id="JACJJC010000025">
    <property type="protein sequence ID" value="MBM6704898.1"/>
    <property type="molecule type" value="Genomic_DNA"/>
</dbReference>
<dbReference type="RefSeq" id="WP_205104359.1">
    <property type="nucleotide sequence ID" value="NZ_JACJJC010000025.1"/>
</dbReference>
<dbReference type="InterPro" id="IPR052174">
    <property type="entry name" value="Flavoredoxin"/>
</dbReference>
<sequence>MEHIQSVAADKVYRIFNIGATSVVSAEHEGVADAMAAAWNTCAEVLPCKAVVLIDKTHFTRPLVEKSGYFALQFPTVGVARETMYLGSVSKNDNAKKLEESGAEFFKMPGWEIPLMKGCAAWVICKHIPRPENEKDFDLFVGEVVAAWADERVFKDGHWLFETAPDDMKTLHYVAGGHFYKIGEALDVPGY</sequence>
<dbReference type="PANTHER" id="PTHR43567:SF1">
    <property type="entry name" value="FLAVOREDOXIN"/>
    <property type="match status" value="1"/>
</dbReference>
<accession>A0ABS2DUA0</accession>
<keyword evidence="2" id="KW-0285">Flavoprotein</keyword>
<dbReference type="Proteomes" id="UP000715095">
    <property type="component" value="Unassembled WGS sequence"/>
</dbReference>
<keyword evidence="6" id="KW-1185">Reference proteome</keyword>
<proteinExistence type="inferred from homology"/>